<feature type="region of interest" description="Disordered" evidence="1">
    <location>
        <begin position="57"/>
        <end position="112"/>
    </location>
</feature>
<reference evidence="3" key="1">
    <citation type="journal article" date="2019" name="Int. J. Syst. Evol. Microbiol.">
        <title>The Global Catalogue of Microorganisms (GCM) 10K type strain sequencing project: providing services to taxonomists for standard genome sequencing and annotation.</title>
        <authorList>
            <consortium name="The Broad Institute Genomics Platform"/>
            <consortium name="The Broad Institute Genome Sequencing Center for Infectious Disease"/>
            <person name="Wu L."/>
            <person name="Ma J."/>
        </authorList>
    </citation>
    <scope>NUCLEOTIDE SEQUENCE [LARGE SCALE GENOMIC DNA]</scope>
    <source>
        <strain evidence="3">CCUG 55585</strain>
    </source>
</reference>
<keyword evidence="3" id="KW-1185">Reference proteome</keyword>
<feature type="compositionally biased region" description="Low complexity" evidence="1">
    <location>
        <begin position="88"/>
        <end position="103"/>
    </location>
</feature>
<dbReference type="EMBL" id="JBHTIF010000003">
    <property type="protein sequence ID" value="MFD0726835.1"/>
    <property type="molecule type" value="Genomic_DNA"/>
</dbReference>
<sequence>MKSRRMMGWGLLLVLPVAGAIAWSGTGAGSATEGASKPAAKQGATLRAFASEAALKAELERLRREERERMRREPPPPPAAPPPPPAPMAAAPAAEAAPSAGASAKEESITNTQVAGVDEGGIVKRRGDHLVVLRRGRLFTIRIGGDALKPIASIDAFGPDIDPSGAWYDEMLVSGDTIAVIGYSYQRGGTEIGLFDLDASGGLKYRATYHLRSNDYYSSRNYASRLIGDKLIFYAPLYLNLYGDYTDSLPALRRWQRGADAKGFARILEAKRIYRGYGRLDARSGIALHTVTICDLAKADMQCRATAVFGAPGQVFHVSEDAAFVWTTPWSRDRRKPALSEVFRIPLDGRAPTAMRAEGAPIDQLSFLQRDGHLNVLLGSRSNGQWMWAPEGGAGELALLRVPLSMFGDGSLVARRTHYRPVTGFSPDSAAVQNRFVGDWLLVGAGRSWRGDAVSDHIHAVRYASRDPFVALEVGHAAERFEALGTDGIVIGQSQQDLVFTSLRLGRTAETAGRYVLPQASQGEQRTHGFFYRPTGQQVGVVGLPVLGGGRDGAGASVLYLHNRALALSEAGQLKAKSVGALADDCKASCVDWYGNARPIFIGERVFALLGYELVEGGFERDRIRERRRVDFSPGQVIAR</sequence>
<protein>
    <submittedName>
        <fullName evidence="2">Beta-propeller domain-containing protein</fullName>
    </submittedName>
</protein>
<organism evidence="2 3">
    <name type="scientific">Lysobacter brunescens</name>
    <dbReference type="NCBI Taxonomy" id="262323"/>
    <lineage>
        <taxon>Bacteria</taxon>
        <taxon>Pseudomonadati</taxon>
        <taxon>Pseudomonadota</taxon>
        <taxon>Gammaproteobacteria</taxon>
        <taxon>Lysobacterales</taxon>
        <taxon>Lysobacteraceae</taxon>
        <taxon>Lysobacter</taxon>
    </lineage>
</organism>
<evidence type="ECO:0000313" key="3">
    <source>
        <dbReference type="Proteomes" id="UP001597110"/>
    </source>
</evidence>
<dbReference type="Pfam" id="PF09826">
    <property type="entry name" value="Beta_propel"/>
    <property type="match status" value="1"/>
</dbReference>
<accession>A0ABW2YEQ6</accession>
<evidence type="ECO:0000313" key="2">
    <source>
        <dbReference type="EMBL" id="MFD0726835.1"/>
    </source>
</evidence>
<gene>
    <name evidence="2" type="ORF">ACFQ0E_14650</name>
</gene>
<name>A0ABW2YEQ6_9GAMM</name>
<dbReference type="Proteomes" id="UP001597110">
    <property type="component" value="Unassembled WGS sequence"/>
</dbReference>
<dbReference type="RefSeq" id="WP_386825044.1">
    <property type="nucleotide sequence ID" value="NZ_JBHTIF010000003.1"/>
</dbReference>
<feature type="compositionally biased region" description="Pro residues" evidence="1">
    <location>
        <begin position="75"/>
        <end position="87"/>
    </location>
</feature>
<feature type="compositionally biased region" description="Basic and acidic residues" evidence="1">
    <location>
        <begin position="57"/>
        <end position="74"/>
    </location>
</feature>
<proteinExistence type="predicted"/>
<dbReference type="InterPro" id="IPR019198">
    <property type="entry name" value="Beta_propeller_containing"/>
</dbReference>
<evidence type="ECO:0000256" key="1">
    <source>
        <dbReference type="SAM" id="MobiDB-lite"/>
    </source>
</evidence>
<comment type="caution">
    <text evidence="2">The sequence shown here is derived from an EMBL/GenBank/DDBJ whole genome shotgun (WGS) entry which is preliminary data.</text>
</comment>